<keyword evidence="5" id="KW-1185">Reference proteome</keyword>
<evidence type="ECO:0000256" key="2">
    <source>
        <dbReference type="ARBA" id="ARBA00022723"/>
    </source>
</evidence>
<dbReference type="OrthoDB" id="6434106at2759"/>
<dbReference type="PANTHER" id="PTHR23080">
    <property type="entry name" value="THAP DOMAIN PROTEIN"/>
    <property type="match status" value="1"/>
</dbReference>
<name>A0A151ZD52_TIELA</name>
<dbReference type="GO" id="GO:0046872">
    <property type="term" value="F:metal ion binding"/>
    <property type="evidence" value="ECO:0007669"/>
    <property type="project" value="UniProtKB-KW"/>
</dbReference>
<organism evidence="4 5">
    <name type="scientific">Tieghemostelium lacteum</name>
    <name type="common">Slime mold</name>
    <name type="synonym">Dictyostelium lacteum</name>
    <dbReference type="NCBI Taxonomy" id="361077"/>
    <lineage>
        <taxon>Eukaryota</taxon>
        <taxon>Amoebozoa</taxon>
        <taxon>Evosea</taxon>
        <taxon>Eumycetozoa</taxon>
        <taxon>Dictyostelia</taxon>
        <taxon>Dictyosteliales</taxon>
        <taxon>Raperosteliaceae</taxon>
        <taxon>Tieghemostelium</taxon>
    </lineage>
</organism>
<comment type="cofactor">
    <cofactor evidence="1">
        <name>a divalent metal cation</name>
        <dbReference type="ChEBI" id="CHEBI:60240"/>
    </cofactor>
</comment>
<keyword evidence="2" id="KW-0479">Metal-binding</keyword>
<evidence type="ECO:0000259" key="3">
    <source>
        <dbReference type="Pfam" id="PF13359"/>
    </source>
</evidence>
<evidence type="ECO:0000313" key="4">
    <source>
        <dbReference type="EMBL" id="KYQ91870.1"/>
    </source>
</evidence>
<accession>A0A151ZD52</accession>
<sequence length="294" mass="34357">MEELSFENLSKTSAIWGDDEFLVSRYGCDKSMILWLWDLIKDKNTNIKGLNPRKLLFTLNYLKEYNTIRSASKQWDVHHNTYQKWVDIILDLLEENLPEINLEDRYFKVGRENKIFLTVDTTLCGISKPNDIELQRLHWSEKHKQCGVKYEIGCNLETGVACWVSKSYRGGKQDSKILFKGGRLDYLDEKEFIVADKAYVGLDDSILAPFKNKILSHEQCHINKHQSSLRSIVENFNARLKKFKILDNYRGTIVEDCEVEGLIVNYENHYKILYVIVGIANREILTNKPLRDLN</sequence>
<dbReference type="Proteomes" id="UP000076078">
    <property type="component" value="Unassembled WGS sequence"/>
</dbReference>
<feature type="domain" description="DDE Tnp4" evidence="3">
    <location>
        <begin position="119"/>
        <end position="277"/>
    </location>
</feature>
<reference evidence="4 5" key="1">
    <citation type="submission" date="2015-12" db="EMBL/GenBank/DDBJ databases">
        <title>Dictyostelia acquired genes for synthesis and detection of signals that induce cell-type specialization by lateral gene transfer from prokaryotes.</title>
        <authorList>
            <person name="Gloeckner G."/>
            <person name="Schaap P."/>
        </authorList>
    </citation>
    <scope>NUCLEOTIDE SEQUENCE [LARGE SCALE GENOMIC DNA]</scope>
    <source>
        <strain evidence="4 5">TK</strain>
    </source>
</reference>
<dbReference type="InParanoid" id="A0A151ZD52"/>
<dbReference type="InterPro" id="IPR027806">
    <property type="entry name" value="HARBI1_dom"/>
</dbReference>
<dbReference type="Pfam" id="PF13359">
    <property type="entry name" value="DDE_Tnp_4"/>
    <property type="match status" value="1"/>
</dbReference>
<gene>
    <name evidence="4" type="ORF">DLAC_07204</name>
</gene>
<evidence type="ECO:0000256" key="1">
    <source>
        <dbReference type="ARBA" id="ARBA00001968"/>
    </source>
</evidence>
<protein>
    <recommendedName>
        <fullName evidence="3">DDE Tnp4 domain-containing protein</fullName>
    </recommendedName>
</protein>
<dbReference type="OMA" id="HEQCHIN"/>
<dbReference type="AlphaFoldDB" id="A0A151ZD52"/>
<dbReference type="EMBL" id="LODT01000033">
    <property type="protein sequence ID" value="KYQ91870.1"/>
    <property type="molecule type" value="Genomic_DNA"/>
</dbReference>
<comment type="caution">
    <text evidence="4">The sequence shown here is derived from an EMBL/GenBank/DDBJ whole genome shotgun (WGS) entry which is preliminary data.</text>
</comment>
<evidence type="ECO:0000313" key="5">
    <source>
        <dbReference type="Proteomes" id="UP000076078"/>
    </source>
</evidence>
<proteinExistence type="predicted"/>